<dbReference type="Proteomes" id="UP000008021">
    <property type="component" value="Chromosome 1"/>
</dbReference>
<dbReference type="HOGENOM" id="CLU_2487171_0_0_1"/>
<evidence type="ECO:0000256" key="1">
    <source>
        <dbReference type="SAM" id="SignalP"/>
    </source>
</evidence>
<evidence type="ECO:0000313" key="3">
    <source>
        <dbReference type="Proteomes" id="UP000008021"/>
    </source>
</evidence>
<name>A0A0E0C9B0_9ORYZ</name>
<sequence length="87" mass="9345">MIATTGTITAMSNVAVFFLALSAEAVAIRTSEYTSNALMSGGGSCDVGCLRKVKVEFTLRKNRPFWYMLSTWKGDGEKLANSSSPSL</sequence>
<reference evidence="2" key="1">
    <citation type="submission" date="2015-04" db="UniProtKB">
        <authorList>
            <consortium name="EnsemblPlants"/>
        </authorList>
    </citation>
    <scope>IDENTIFICATION</scope>
</reference>
<evidence type="ECO:0000313" key="2">
    <source>
        <dbReference type="EnsemblPlants" id="OMERI01G31920.2"/>
    </source>
</evidence>
<feature type="chain" id="PRO_5002355548" description="Secreted protein" evidence="1">
    <location>
        <begin position="28"/>
        <end position="87"/>
    </location>
</feature>
<organism evidence="2">
    <name type="scientific">Oryza meridionalis</name>
    <dbReference type="NCBI Taxonomy" id="40149"/>
    <lineage>
        <taxon>Eukaryota</taxon>
        <taxon>Viridiplantae</taxon>
        <taxon>Streptophyta</taxon>
        <taxon>Embryophyta</taxon>
        <taxon>Tracheophyta</taxon>
        <taxon>Spermatophyta</taxon>
        <taxon>Magnoliopsida</taxon>
        <taxon>Liliopsida</taxon>
        <taxon>Poales</taxon>
        <taxon>Poaceae</taxon>
        <taxon>BOP clade</taxon>
        <taxon>Oryzoideae</taxon>
        <taxon>Oryzeae</taxon>
        <taxon>Oryzinae</taxon>
        <taxon>Oryza</taxon>
    </lineage>
</organism>
<dbReference type="AlphaFoldDB" id="A0A0E0C9B0"/>
<keyword evidence="3" id="KW-1185">Reference proteome</keyword>
<dbReference type="Gramene" id="OMERI01G31920.2">
    <property type="protein sequence ID" value="OMERI01G31920.2"/>
    <property type="gene ID" value="OMERI01G31920"/>
</dbReference>
<evidence type="ECO:0008006" key="4">
    <source>
        <dbReference type="Google" id="ProtNLM"/>
    </source>
</evidence>
<accession>A0A0E0C9B0</accession>
<proteinExistence type="predicted"/>
<keyword evidence="1" id="KW-0732">Signal</keyword>
<protein>
    <recommendedName>
        <fullName evidence="4">Secreted protein</fullName>
    </recommendedName>
</protein>
<dbReference type="EnsemblPlants" id="OMERI01G31920.2">
    <property type="protein sequence ID" value="OMERI01G31920.2"/>
    <property type="gene ID" value="OMERI01G31920"/>
</dbReference>
<feature type="signal peptide" evidence="1">
    <location>
        <begin position="1"/>
        <end position="27"/>
    </location>
</feature>
<reference evidence="2" key="2">
    <citation type="submission" date="2018-05" db="EMBL/GenBank/DDBJ databases">
        <title>OmerRS3 (Oryza meridionalis Reference Sequence Version 3).</title>
        <authorList>
            <person name="Zhang J."/>
            <person name="Kudrna D."/>
            <person name="Lee S."/>
            <person name="Talag J."/>
            <person name="Welchert J."/>
            <person name="Wing R.A."/>
        </authorList>
    </citation>
    <scope>NUCLEOTIDE SEQUENCE [LARGE SCALE GENOMIC DNA]</scope>
    <source>
        <strain evidence="2">cv. OR44</strain>
    </source>
</reference>